<proteinExistence type="predicted"/>
<reference evidence="1" key="1">
    <citation type="submission" date="2020-03" db="EMBL/GenBank/DDBJ databases">
        <title>The deep terrestrial virosphere.</title>
        <authorList>
            <person name="Holmfeldt K."/>
            <person name="Nilsson E."/>
            <person name="Simone D."/>
            <person name="Lopez-Fernandez M."/>
            <person name="Wu X."/>
            <person name="de Brujin I."/>
            <person name="Lundin D."/>
            <person name="Andersson A."/>
            <person name="Bertilsson S."/>
            <person name="Dopson M."/>
        </authorList>
    </citation>
    <scope>NUCLEOTIDE SEQUENCE</scope>
    <source>
        <strain evidence="1">MM415B02369</strain>
    </source>
</reference>
<accession>A0A6M3LBL6</accession>
<gene>
    <name evidence="1" type="ORF">MM415B02369_0004</name>
</gene>
<evidence type="ECO:0000313" key="1">
    <source>
        <dbReference type="EMBL" id="QJA90488.1"/>
    </source>
</evidence>
<name>A0A6M3LBL6_9ZZZZ</name>
<dbReference type="AlphaFoldDB" id="A0A6M3LBL6"/>
<dbReference type="EMBL" id="MT142916">
    <property type="protein sequence ID" value="QJA90488.1"/>
    <property type="molecule type" value="Genomic_DNA"/>
</dbReference>
<protein>
    <submittedName>
        <fullName evidence="1">Uncharacterized protein</fullName>
    </submittedName>
</protein>
<organism evidence="1">
    <name type="scientific">viral metagenome</name>
    <dbReference type="NCBI Taxonomy" id="1070528"/>
    <lineage>
        <taxon>unclassified sequences</taxon>
        <taxon>metagenomes</taxon>
        <taxon>organismal metagenomes</taxon>
    </lineage>
</organism>
<sequence length="100" mass="10690">MVDYGLKIFDASGSITLDVADKISRLRYSNEVAAGVSSNTTLSDIDGLSSVEISVAIENTVAGSKCSHLFTRSGTIVTWTSQDGVTYNPADSLLFLFLYT</sequence>